<keyword evidence="4" id="KW-1185">Reference proteome</keyword>
<organism evidence="3 4">
    <name type="scientific">Streptomyces sudanensis</name>
    <dbReference type="NCBI Taxonomy" id="436397"/>
    <lineage>
        <taxon>Bacteria</taxon>
        <taxon>Bacillati</taxon>
        <taxon>Actinomycetota</taxon>
        <taxon>Actinomycetes</taxon>
        <taxon>Kitasatosporales</taxon>
        <taxon>Streptomycetaceae</taxon>
        <taxon>Streptomyces</taxon>
    </lineage>
</organism>
<dbReference type="Pfam" id="PF10825">
    <property type="entry name" value="DUF2752"/>
    <property type="match status" value="1"/>
</dbReference>
<dbReference type="InterPro" id="IPR021215">
    <property type="entry name" value="DUF2752"/>
</dbReference>
<feature type="compositionally biased region" description="Pro residues" evidence="1">
    <location>
        <begin position="7"/>
        <end position="18"/>
    </location>
</feature>
<feature type="region of interest" description="Disordered" evidence="1">
    <location>
        <begin position="1"/>
        <end position="21"/>
    </location>
</feature>
<reference evidence="3" key="1">
    <citation type="submission" date="2022-04" db="EMBL/GenBank/DDBJ databases">
        <title>Systematic whole-genome sequencing reveals an unexpected diversity among actinomycetoma pathogens and provides insights into their antibacterial susceptibilities.</title>
        <authorList>
            <person name="Watson A.K."/>
            <person name="Kepplinger B."/>
            <person name="Bakhiet S.M."/>
            <person name="Mhmoud N.A."/>
            <person name="Chapman J."/>
            <person name="Allenby N."/>
            <person name="Mickiewicz K."/>
            <person name="Goodfellow M."/>
            <person name="Fahal A.H."/>
            <person name="Errington J."/>
        </authorList>
    </citation>
    <scope>NUCLEOTIDE SEQUENCE</scope>
    <source>
        <strain evidence="3">SD 504</strain>
    </source>
</reference>
<name>A0ABY4T9V0_9ACTN</name>
<keyword evidence="2" id="KW-0472">Membrane</keyword>
<feature type="transmembrane region" description="Helical" evidence="2">
    <location>
        <begin position="90"/>
        <end position="111"/>
    </location>
</feature>
<evidence type="ECO:0000256" key="1">
    <source>
        <dbReference type="SAM" id="MobiDB-lite"/>
    </source>
</evidence>
<keyword evidence="2" id="KW-1133">Transmembrane helix</keyword>
<dbReference type="EMBL" id="CP095474">
    <property type="protein sequence ID" value="URN15747.1"/>
    <property type="molecule type" value="Genomic_DNA"/>
</dbReference>
<evidence type="ECO:0000313" key="3">
    <source>
        <dbReference type="EMBL" id="URN15747.1"/>
    </source>
</evidence>
<proteinExistence type="predicted"/>
<protein>
    <submittedName>
        <fullName evidence="3">DUF2752 domain-containing protein</fullName>
    </submittedName>
</protein>
<gene>
    <name evidence="3" type="ORF">MW084_07000</name>
</gene>
<sequence length="149" mass="15363">MDATTPHLPPPGRTPRTPPPHRRLLPPLGTLAGAAAAFAYVGAVDPNEPGHYPVCPLLRYTGLYCPGCGGLRSAHALVHGDLATALGANAAAVAAFAAFAVFTVLWLVRAARGLPVRFDPSPALLWTLGGAWAVFAVVRNLPFGSALAP</sequence>
<dbReference type="RefSeq" id="WP_010474190.1">
    <property type="nucleotide sequence ID" value="NZ_CP095474.1"/>
</dbReference>
<dbReference type="Proteomes" id="UP001056383">
    <property type="component" value="Chromosome"/>
</dbReference>
<feature type="transmembrane region" description="Helical" evidence="2">
    <location>
        <begin position="123"/>
        <end position="141"/>
    </location>
</feature>
<evidence type="ECO:0000256" key="2">
    <source>
        <dbReference type="SAM" id="Phobius"/>
    </source>
</evidence>
<accession>A0ABY4T9V0</accession>
<evidence type="ECO:0000313" key="4">
    <source>
        <dbReference type="Proteomes" id="UP001056383"/>
    </source>
</evidence>
<keyword evidence="2" id="KW-0812">Transmembrane</keyword>